<dbReference type="InterPro" id="IPR052020">
    <property type="entry name" value="Cyclic_di-GMP/3'3'-cGAMP_PDE"/>
</dbReference>
<protein>
    <submittedName>
        <fullName evidence="3">Metal dependent phosphohydrolase</fullName>
    </submittedName>
</protein>
<keyword evidence="1" id="KW-0175">Coiled coil</keyword>
<dbReference type="PROSITE" id="PS51832">
    <property type="entry name" value="HD_GYP"/>
    <property type="match status" value="1"/>
</dbReference>
<evidence type="ECO:0000313" key="3">
    <source>
        <dbReference type="EMBL" id="EKD66007.1"/>
    </source>
</evidence>
<proteinExistence type="predicted"/>
<dbReference type="InterPro" id="IPR037522">
    <property type="entry name" value="HD_GYP_dom"/>
</dbReference>
<dbReference type="EMBL" id="AMFJ01021654">
    <property type="protein sequence ID" value="EKD66007.1"/>
    <property type="molecule type" value="Genomic_DNA"/>
</dbReference>
<dbReference type="Gene3D" id="1.10.3210.10">
    <property type="entry name" value="Hypothetical protein af1432"/>
    <property type="match status" value="1"/>
</dbReference>
<sequence length="1064" mass="128972">MSPTRNKRICELMKEEINSSENWCNWTNNTTKNTKEILSFLQDNFKEQENWHQNLIELYECVKKQSLIWKNPKLSNKVMRIFLNYLKKLFFRNKNFPTKLIDKLRGDSYFTEWIIAYSKHINSKIMDCNNEPYEEISYLLFLFGEESNFNLINDLRSGMGWIKKLLNNKILGIEKNGKLLQLKEYLQLIDTLNKLTIINSVNTEERGIWKSLFNIISSSVKSLLLWIIKNISEDTYKILLFDPYVNYLVETEKRLKLSPEQKTQISKLQDMLWKIYANFSANLDNTETDTKRYENPELSDTMQFSTEQKIDYGFELRQTSNFWERKWVILEKERKEAVMVKDWNKAYVSLLKIKNGKDNWYVNIDREEIVLDWLKQLILIYNKCNKDELNNFNTRLDVINHFIWTIWENIGIFQIIVVYKLMLFFDFDNKTVSNLIRNLINNKEWNIVFEKYKILLLELVLTKYSNNLKICEPEECLAEKCKNENEANKICDKVICEIEDYIKSNSKYNLIYNFWKLYLSLALLYSAWKTKESQEKAKKYYLTFLEKYWNYIPEDSTELVKQIKINIWMIELENSFNIPSSMVTPENLQSKWESEIKEYKEKFSLIERQKLQEKISDIILEIQKRDSEIDWVDFVNIEREIWNSVAWILFHNLCKVRIELKAKKWKIWRFEKEERIENWFFSIAFIYHDIYEKTFKYIFEQEKNYIKEEVEKLIDIYQNHVRLSKSYKTLSIMVSDIMEKKDAYTNWHINRVKDYTNEIWKRLWYSLAKRNTLEVKAILHDYWKNRIDDEILKKPSYLTPEEKIIINSHTGNGIIKWVNKWMDILLLRWMIHHSNFYSPDWDSSLTLDDLIKKCNEWKKVDPLDFNKLIWRNIPESSRVIRIADTIDAIVSRRIYDGRAWLNIWEIIDIVNKELISCSWLIKYWEKTELALDKWDIINEKEENKLCYSIKWNWLFYKPKKEITIQFDPTIIIKFIDIIEATDNLKKLMITNDKNDILNKLSEFNENITLLKDKKDQLEEALKKNKEVWEQIIFTKEDEQNLQRLRDSHEKILAISFEYENGEKN</sequence>
<dbReference type="GO" id="GO:0016787">
    <property type="term" value="F:hydrolase activity"/>
    <property type="evidence" value="ECO:0007669"/>
    <property type="project" value="UniProtKB-KW"/>
</dbReference>
<feature type="domain" description="HD-GYP" evidence="2">
    <location>
        <begin position="723"/>
        <end position="940"/>
    </location>
</feature>
<keyword evidence="3" id="KW-0378">Hydrolase</keyword>
<dbReference type="PANTHER" id="PTHR45228:SF1">
    <property type="entry name" value="CYCLIC DI-GMP PHOSPHODIESTERASE TM_0186"/>
    <property type="match status" value="1"/>
</dbReference>
<organism evidence="3">
    <name type="scientific">uncultured bacterium</name>
    <name type="common">gcode 4</name>
    <dbReference type="NCBI Taxonomy" id="1234023"/>
    <lineage>
        <taxon>Bacteria</taxon>
        <taxon>environmental samples</taxon>
    </lineage>
</organism>
<evidence type="ECO:0000256" key="1">
    <source>
        <dbReference type="SAM" id="Coils"/>
    </source>
</evidence>
<dbReference type="SUPFAM" id="SSF109604">
    <property type="entry name" value="HD-domain/PDEase-like"/>
    <property type="match status" value="1"/>
</dbReference>
<reference evidence="3" key="1">
    <citation type="journal article" date="2012" name="Science">
        <title>Fermentation, hydrogen, and sulfur metabolism in multiple uncultivated bacterial phyla.</title>
        <authorList>
            <person name="Wrighton K.C."/>
            <person name="Thomas B.C."/>
            <person name="Sharon I."/>
            <person name="Miller C.S."/>
            <person name="Castelle C.J."/>
            <person name="VerBerkmoes N.C."/>
            <person name="Wilkins M.J."/>
            <person name="Hettich R.L."/>
            <person name="Lipton M.S."/>
            <person name="Williams K.H."/>
            <person name="Long P.E."/>
            <person name="Banfield J.F."/>
        </authorList>
    </citation>
    <scope>NUCLEOTIDE SEQUENCE [LARGE SCALE GENOMIC DNA]</scope>
</reference>
<accession>K2AVZ1</accession>
<evidence type="ECO:0000259" key="2">
    <source>
        <dbReference type="PROSITE" id="PS51832"/>
    </source>
</evidence>
<name>K2AVZ1_9BACT</name>
<dbReference type="AlphaFoldDB" id="K2AVZ1"/>
<feature type="coiled-coil region" evidence="1">
    <location>
        <begin position="993"/>
        <end position="1027"/>
    </location>
</feature>
<gene>
    <name evidence="3" type="ORF">ACD_49C00068G0012</name>
</gene>
<dbReference type="PANTHER" id="PTHR45228">
    <property type="entry name" value="CYCLIC DI-GMP PHOSPHODIESTERASE TM_0186-RELATED"/>
    <property type="match status" value="1"/>
</dbReference>
<comment type="caution">
    <text evidence="3">The sequence shown here is derived from an EMBL/GenBank/DDBJ whole genome shotgun (WGS) entry which is preliminary data.</text>
</comment>